<dbReference type="InterPro" id="IPR050490">
    <property type="entry name" value="Bact_solute-bd_prot1"/>
</dbReference>
<dbReference type="CDD" id="cd14748">
    <property type="entry name" value="PBP2_UgpB"/>
    <property type="match status" value="1"/>
</dbReference>
<dbReference type="EMBL" id="JANQBD010000013">
    <property type="protein sequence ID" value="MCR8633184.1"/>
    <property type="molecule type" value="Genomic_DNA"/>
</dbReference>
<name>A0ABT1YJ12_9BACL</name>
<evidence type="ECO:0000313" key="3">
    <source>
        <dbReference type="Proteomes" id="UP001300012"/>
    </source>
</evidence>
<comment type="caution">
    <text evidence="2">The sequence shown here is derived from an EMBL/GenBank/DDBJ whole genome shotgun (WGS) entry which is preliminary data.</text>
</comment>
<organism evidence="2 3">
    <name type="scientific">Paenibacillus radicis</name>
    <name type="common">ex Xue et al. 2023</name>
    <dbReference type="NCBI Taxonomy" id="2972489"/>
    <lineage>
        <taxon>Bacteria</taxon>
        <taxon>Bacillati</taxon>
        <taxon>Bacillota</taxon>
        <taxon>Bacilli</taxon>
        <taxon>Bacillales</taxon>
        <taxon>Paenibacillaceae</taxon>
        <taxon>Paenibacillus</taxon>
    </lineage>
</organism>
<protein>
    <submittedName>
        <fullName evidence="2">ABC transporter substrate-binding protein</fullName>
    </submittedName>
</protein>
<dbReference type="PANTHER" id="PTHR43649">
    <property type="entry name" value="ARABINOSE-BINDING PROTEIN-RELATED"/>
    <property type="match status" value="1"/>
</dbReference>
<dbReference type="InterPro" id="IPR006059">
    <property type="entry name" value="SBP"/>
</dbReference>
<evidence type="ECO:0000313" key="2">
    <source>
        <dbReference type="EMBL" id="MCR8633184.1"/>
    </source>
</evidence>
<gene>
    <name evidence="2" type="ORF">NV381_18445</name>
</gene>
<dbReference type="Pfam" id="PF01547">
    <property type="entry name" value="SBP_bac_1"/>
    <property type="match status" value="1"/>
</dbReference>
<feature type="signal peptide" evidence="1">
    <location>
        <begin position="1"/>
        <end position="27"/>
    </location>
</feature>
<dbReference type="Proteomes" id="UP001300012">
    <property type="component" value="Unassembled WGS sequence"/>
</dbReference>
<accession>A0ABT1YJ12</accession>
<sequence>MKKKILSTSVVAVLLSGVIAGCSQSVAPTQKADGKSVKGPVTISFWFPGADKANDEYFTNVAKEFENLNPNIKIETTVLPANAADVDTKLNAAKLSGTFPDVLSAYLVFMGTRGTKNEFAPLDDYLKNWNEKDDILESALAAGKVKDKSVGLAFFPAPEVLTYRKDYFQEAGLDPEKPPTTWEELAQYAEKLTKRDASGIVTRAGLDIPGINASVFFEPFLRQNGSKVIDEAKDVPSFNDPKSVEAFNFLVGMANKKVNIPYNYQKKDDVPFMNGNAAMSYLQTTSISNLLTNKPELKDKLGFAPVLKRENKVAFNGNRLFTIGANSKNKDASWEFIKFMMSKEQVWKRYKDLKIPVVRKSLEKQFMDEDPKFNSVLMDYVKNGKGKATVTWSPLYDKYIHLAYEEAISGKKPAAQALKDAQEGLEKEISTFAK</sequence>
<keyword evidence="3" id="KW-1185">Reference proteome</keyword>
<dbReference type="RefSeq" id="WP_258214761.1">
    <property type="nucleotide sequence ID" value="NZ_JANQBD010000013.1"/>
</dbReference>
<reference evidence="2 3" key="1">
    <citation type="submission" date="2022-08" db="EMBL/GenBank/DDBJ databases">
        <title>Paenibacillus endoradicis sp. nov., Paenibacillus radicibacter sp. nov and Paenibacillus pararadicis sp. nov., three cold-adapted plant growth-promoting bacteria isolated from root of Larix gmelinii in Great Khingan.</title>
        <authorList>
            <person name="Xue H."/>
        </authorList>
    </citation>
    <scope>NUCLEOTIDE SEQUENCE [LARGE SCALE GENOMIC DNA]</scope>
    <source>
        <strain evidence="2 3">N5-1-1-5</strain>
    </source>
</reference>
<dbReference type="PROSITE" id="PS51257">
    <property type="entry name" value="PROKAR_LIPOPROTEIN"/>
    <property type="match status" value="1"/>
</dbReference>
<feature type="chain" id="PRO_5046900531" evidence="1">
    <location>
        <begin position="28"/>
        <end position="434"/>
    </location>
</feature>
<dbReference type="PANTHER" id="PTHR43649:SF12">
    <property type="entry name" value="DIACETYLCHITOBIOSE BINDING PROTEIN DASA"/>
    <property type="match status" value="1"/>
</dbReference>
<evidence type="ECO:0000256" key="1">
    <source>
        <dbReference type="SAM" id="SignalP"/>
    </source>
</evidence>
<proteinExistence type="predicted"/>
<keyword evidence="1" id="KW-0732">Signal</keyword>
<dbReference type="Gene3D" id="3.40.190.10">
    <property type="entry name" value="Periplasmic binding protein-like II"/>
    <property type="match status" value="1"/>
</dbReference>
<dbReference type="SUPFAM" id="SSF53850">
    <property type="entry name" value="Periplasmic binding protein-like II"/>
    <property type="match status" value="1"/>
</dbReference>